<dbReference type="Proteomes" id="UP000028960">
    <property type="component" value="Segment"/>
</dbReference>
<reference evidence="1 2" key="1">
    <citation type="journal article" date="2014" name="Appl. Environ. Microbiol.">
        <title>Combined Use of Bacteriophage K and a Novel Bacteriophage To Reduce Staphylococcus aureus Biofilm Formation.</title>
        <authorList>
            <person name="Alves D.R."/>
            <person name="Gaudion A."/>
            <person name="Bean J.E."/>
            <person name="Perez Esteban P."/>
            <person name="Arnot T.C."/>
            <person name="Harper D.R."/>
            <person name="Kot W."/>
            <person name="Hansen L.H."/>
            <person name="Enright M.C."/>
            <person name="Jenkins A.T."/>
        </authorList>
    </citation>
    <scope>NUCLEOTIDE SEQUENCE [LARGE SCALE GENOMIC DNA]</scope>
</reference>
<dbReference type="KEGG" id="vg:22276202"/>
<sequence>MNYQSNLNKFESQLEKETTKLFKMHDQGKDLIDIEEQQEKVRNLDIIVQSLRNLI</sequence>
<dbReference type="EMBL" id="KJ888149">
    <property type="protein sequence ID" value="AII26854.1"/>
    <property type="molecule type" value="Genomic_DNA"/>
</dbReference>
<evidence type="ECO:0000313" key="1">
    <source>
        <dbReference type="EMBL" id="AII26854.1"/>
    </source>
</evidence>
<dbReference type="GeneID" id="22276202"/>
<accession>A0A076GAK7</accession>
<name>A0A076GAK7_9CAUD</name>
<proteinExistence type="predicted"/>
<protein>
    <submittedName>
        <fullName evidence="1">Uncharacterized protein</fullName>
    </submittedName>
</protein>
<organism evidence="1 2">
    <name type="scientific">Staphylococcus phage MCE-2014</name>
    <dbReference type="NCBI Taxonomy" id="1524910"/>
    <lineage>
        <taxon>Viruses</taxon>
        <taxon>Duplodnaviria</taxon>
        <taxon>Heunggongvirae</taxon>
        <taxon>Uroviricota</taxon>
        <taxon>Caudoviricetes</taxon>
        <taxon>Herelleviridae</taxon>
        <taxon>Twortvirinae</taxon>
        <taxon>Kayvirus</taxon>
        <taxon>Kayvirus MCE2014</taxon>
    </lineage>
</organism>
<keyword evidence="2" id="KW-1185">Reference proteome</keyword>
<evidence type="ECO:0000313" key="2">
    <source>
        <dbReference type="Proteomes" id="UP000028960"/>
    </source>
</evidence>
<dbReference type="RefSeq" id="YP_009097944.1">
    <property type="nucleotide sequence ID" value="NC_025416.1"/>
</dbReference>